<dbReference type="RefSeq" id="WP_131610260.1">
    <property type="nucleotide sequence ID" value="NZ_SJSM01000010.1"/>
</dbReference>
<dbReference type="PROSITE" id="PS51409">
    <property type="entry name" value="ARGINASE_2"/>
    <property type="match status" value="1"/>
</dbReference>
<dbReference type="GO" id="GO:0033389">
    <property type="term" value="P:putrescine biosynthetic process from arginine, via agmatine"/>
    <property type="evidence" value="ECO:0007669"/>
    <property type="project" value="TreeGrafter"/>
</dbReference>
<dbReference type="EMBL" id="SJSM01000010">
    <property type="protein sequence ID" value="TCC95114.1"/>
    <property type="molecule type" value="Genomic_DNA"/>
</dbReference>
<name>A0A4R0NA31_9SPHI</name>
<dbReference type="GO" id="GO:0008783">
    <property type="term" value="F:agmatinase activity"/>
    <property type="evidence" value="ECO:0007669"/>
    <property type="project" value="TreeGrafter"/>
</dbReference>
<dbReference type="PANTHER" id="PTHR11358:SF35">
    <property type="entry name" value="FORMIMIDOYLGLUTAMASE"/>
    <property type="match status" value="1"/>
</dbReference>
<evidence type="ECO:0000256" key="3">
    <source>
        <dbReference type="ARBA" id="ARBA00022808"/>
    </source>
</evidence>
<evidence type="ECO:0000256" key="1">
    <source>
        <dbReference type="ARBA" id="ARBA00022723"/>
    </source>
</evidence>
<dbReference type="PANTHER" id="PTHR11358">
    <property type="entry name" value="ARGINASE/AGMATINASE"/>
    <property type="match status" value="1"/>
</dbReference>
<sequence length="323" mass="34908">MDGLKLYNAAAILALTNLREGEVKLGQKVQTVATLDEIASSSAQFVLVGIPEDIGVRANYGIGGAASTWEPTLKALLNIQSTPFFNGEELLVLGHFAITEPSEEGIPHLQQKVAEIDDLVYPIIQKIVAAGKTPIVIGGGHNNAYPIIKGASLGFKVPIDVINIDAHADLRPASGRHSGNGFSYAIKDGFLTRYGIFGLHQNYNNNAILETIAANQHIYPVFFDDLLKSDQPIFSAWNNLVKKTGTTTGLELDMDCIENVLSSAVTPSGFSLNEIRKLILTSAKKYAYLHICEGAVALIDGRQSKAIPKTLTYLISDFIKSQK</sequence>
<dbReference type="GO" id="GO:0006547">
    <property type="term" value="P:L-histidine metabolic process"/>
    <property type="evidence" value="ECO:0007669"/>
    <property type="project" value="UniProtKB-KW"/>
</dbReference>
<dbReference type="InterPro" id="IPR023696">
    <property type="entry name" value="Ureohydrolase_dom_sf"/>
</dbReference>
<dbReference type="CDD" id="cd09988">
    <property type="entry name" value="Formimidoylglutamase"/>
    <property type="match status" value="1"/>
</dbReference>
<dbReference type="AlphaFoldDB" id="A0A4R0NA31"/>
<dbReference type="InterPro" id="IPR006035">
    <property type="entry name" value="Ureohydrolase"/>
</dbReference>
<evidence type="ECO:0000313" key="6">
    <source>
        <dbReference type="EMBL" id="TCC95114.1"/>
    </source>
</evidence>
<accession>A0A4R0NA31</accession>
<keyword evidence="1" id="KW-0479">Metal-binding</keyword>
<comment type="similarity">
    <text evidence="5">Belongs to the arginase family.</text>
</comment>
<dbReference type="Proteomes" id="UP000291117">
    <property type="component" value="Unassembled WGS sequence"/>
</dbReference>
<keyword evidence="4" id="KW-0464">Manganese</keyword>
<dbReference type="Gene3D" id="3.40.800.10">
    <property type="entry name" value="Ureohydrolase domain"/>
    <property type="match status" value="1"/>
</dbReference>
<organism evidence="6 7">
    <name type="scientific">Pedobacter hiemivivus</name>
    <dbReference type="NCBI Taxonomy" id="2530454"/>
    <lineage>
        <taxon>Bacteria</taxon>
        <taxon>Pseudomonadati</taxon>
        <taxon>Bacteroidota</taxon>
        <taxon>Sphingobacteriia</taxon>
        <taxon>Sphingobacteriales</taxon>
        <taxon>Sphingobacteriaceae</taxon>
        <taxon>Pedobacter</taxon>
    </lineage>
</organism>
<gene>
    <name evidence="6" type="ORF">EZ444_16575</name>
</gene>
<comment type="caution">
    <text evidence="6">The sequence shown here is derived from an EMBL/GenBank/DDBJ whole genome shotgun (WGS) entry which is preliminary data.</text>
</comment>
<dbReference type="GO" id="GO:0046872">
    <property type="term" value="F:metal ion binding"/>
    <property type="evidence" value="ECO:0007669"/>
    <property type="project" value="UniProtKB-KW"/>
</dbReference>
<keyword evidence="2" id="KW-0378">Hydrolase</keyword>
<keyword evidence="7" id="KW-1185">Reference proteome</keyword>
<evidence type="ECO:0000256" key="4">
    <source>
        <dbReference type="ARBA" id="ARBA00023211"/>
    </source>
</evidence>
<evidence type="ECO:0000313" key="7">
    <source>
        <dbReference type="Proteomes" id="UP000291117"/>
    </source>
</evidence>
<dbReference type="SUPFAM" id="SSF52768">
    <property type="entry name" value="Arginase/deacetylase"/>
    <property type="match status" value="1"/>
</dbReference>
<proteinExistence type="inferred from homology"/>
<evidence type="ECO:0000256" key="2">
    <source>
        <dbReference type="ARBA" id="ARBA00022801"/>
    </source>
</evidence>
<evidence type="ECO:0000256" key="5">
    <source>
        <dbReference type="PROSITE-ProRule" id="PRU00742"/>
    </source>
</evidence>
<dbReference type="OrthoDB" id="9788689at2"/>
<protein>
    <submittedName>
        <fullName evidence="6">Arginase</fullName>
    </submittedName>
</protein>
<reference evidence="6 7" key="1">
    <citation type="submission" date="2019-02" db="EMBL/GenBank/DDBJ databases">
        <title>Pedobacter sp. RP-3-8 sp. nov., isolated from Arctic soil.</title>
        <authorList>
            <person name="Dahal R.H."/>
        </authorList>
    </citation>
    <scope>NUCLEOTIDE SEQUENCE [LARGE SCALE GENOMIC DNA]</scope>
    <source>
        <strain evidence="6 7">RP-3-8</strain>
    </source>
</reference>
<dbReference type="Pfam" id="PF00491">
    <property type="entry name" value="Arginase"/>
    <property type="match status" value="1"/>
</dbReference>
<keyword evidence="3" id="KW-0369">Histidine metabolism</keyword>